<dbReference type="InterPro" id="IPR020479">
    <property type="entry name" value="HD_metazoa"/>
</dbReference>
<dbReference type="InterPro" id="IPR001356">
    <property type="entry name" value="HD"/>
</dbReference>
<keyword evidence="5 6" id="KW-0539">Nucleus</keyword>
<accession>A0A291FAS9</accession>
<sequence length="321" mass="34398">MSSYFVNSLTTCYRQGVGDGGGGTERPSRDYPQSASPHYRAYSNAGYSYGSPAGSNTPQNGDYYMTQRLSHPPLRDSTSPASAQLAVDTASAPSSLNPAPGVRDYSSSSYGNSSSGELSPIDSPPPAHQHHSTSHTPSHPLSHATSNSTSTQQAKSPATANSPAAGAGGTGNAAGSQTTVPSPDSSASPGASSSQASPAGSPVSNNGSSSNSQSQPQIYPWMRRMHTGHEANGVESKRTRTSYTRHQTLELEKEFHFNRYLTRRRRIEIAHALNLTERQIKIWFQNRRMKWKKEHKLGHLAKSQGTKLDPTGGPIDMDRKS</sequence>
<dbReference type="InterPro" id="IPR009057">
    <property type="entry name" value="Homeodomain-like_sf"/>
</dbReference>
<dbReference type="PROSITE" id="PS50071">
    <property type="entry name" value="HOMEOBOX_2"/>
    <property type="match status" value="1"/>
</dbReference>
<comment type="subcellular location">
    <subcellularLocation>
        <location evidence="1 6 7">Nucleus</location>
    </subcellularLocation>
</comment>
<evidence type="ECO:0000256" key="2">
    <source>
        <dbReference type="ARBA" id="ARBA00022473"/>
    </source>
</evidence>
<dbReference type="InterPro" id="IPR017995">
    <property type="entry name" value="Homeobox_antennapedia"/>
</dbReference>
<dbReference type="PANTHER" id="PTHR45659">
    <property type="entry name" value="HOMEOBOX PROTEIN HOX"/>
    <property type="match status" value="1"/>
</dbReference>
<evidence type="ECO:0000256" key="5">
    <source>
        <dbReference type="ARBA" id="ARBA00023242"/>
    </source>
</evidence>
<dbReference type="Pfam" id="PF00046">
    <property type="entry name" value="Homeodomain"/>
    <property type="match status" value="1"/>
</dbReference>
<feature type="region of interest" description="Disordered" evidence="9">
    <location>
        <begin position="13"/>
        <end position="215"/>
    </location>
</feature>
<comment type="similarity">
    <text evidence="8">Belongs to the Antp homeobox family.</text>
</comment>
<dbReference type="Gene3D" id="1.10.10.60">
    <property type="entry name" value="Homeodomain-like"/>
    <property type="match status" value="1"/>
</dbReference>
<feature type="DNA-binding region" description="Homeobox" evidence="6">
    <location>
        <begin position="236"/>
        <end position="295"/>
    </location>
</feature>
<keyword evidence="3 6" id="KW-0238">DNA-binding</keyword>
<evidence type="ECO:0000256" key="8">
    <source>
        <dbReference type="RuleBase" id="RU004442"/>
    </source>
</evidence>
<dbReference type="GO" id="GO:0005634">
    <property type="term" value="C:nucleus"/>
    <property type="evidence" value="ECO:0007669"/>
    <property type="project" value="UniProtKB-SubCell"/>
</dbReference>
<proteinExistence type="evidence at transcript level"/>
<evidence type="ECO:0000313" key="11">
    <source>
        <dbReference type="EMBL" id="ATG29891.1"/>
    </source>
</evidence>
<dbReference type="GO" id="GO:0000981">
    <property type="term" value="F:DNA-binding transcription factor activity, RNA polymerase II-specific"/>
    <property type="evidence" value="ECO:0007669"/>
    <property type="project" value="InterPro"/>
</dbReference>
<organism evidence="11">
    <name type="scientific">Alitta virens</name>
    <name type="common">Sandworm</name>
    <name type="synonym">Nereis virens</name>
    <dbReference type="NCBI Taxonomy" id="880429"/>
    <lineage>
        <taxon>Eukaryota</taxon>
        <taxon>Metazoa</taxon>
        <taxon>Spiralia</taxon>
        <taxon>Lophotrochozoa</taxon>
        <taxon>Annelida</taxon>
        <taxon>Polychaeta</taxon>
        <taxon>Errantia</taxon>
        <taxon>Phyllodocida</taxon>
        <taxon>Nereididae</taxon>
        <taxon>Alitta</taxon>
    </lineage>
</organism>
<dbReference type="CDD" id="cd00086">
    <property type="entry name" value="homeodomain"/>
    <property type="match status" value="1"/>
</dbReference>
<evidence type="ECO:0000256" key="6">
    <source>
        <dbReference type="PROSITE-ProRule" id="PRU00108"/>
    </source>
</evidence>
<protein>
    <submittedName>
        <fullName evidence="11">Homeodomain transcription factor Hox5</fullName>
    </submittedName>
</protein>
<evidence type="ECO:0000256" key="7">
    <source>
        <dbReference type="RuleBase" id="RU000682"/>
    </source>
</evidence>
<dbReference type="SUPFAM" id="SSF46689">
    <property type="entry name" value="Homeodomain-like"/>
    <property type="match status" value="1"/>
</dbReference>
<dbReference type="AlphaFoldDB" id="A0A291FAS9"/>
<dbReference type="PROSITE" id="PS00027">
    <property type="entry name" value="HOMEOBOX_1"/>
    <property type="match status" value="1"/>
</dbReference>
<dbReference type="InterPro" id="IPR017970">
    <property type="entry name" value="Homeobox_CS"/>
</dbReference>
<reference evidence="11" key="1">
    <citation type="submission" date="2016-10" db="EMBL/GenBank/DDBJ databases">
        <title>Antisense Hox-transcripts in polychaetes' development and regeneration.</title>
        <authorList>
            <person name="Bakalenko N.I."/>
            <person name="Kulakova M.A."/>
            <person name="Novikova E.L."/>
            <person name="Akam M.E."/>
        </authorList>
    </citation>
    <scope>NUCLEOTIDE SEQUENCE</scope>
</reference>
<dbReference type="EMBL" id="KY020042">
    <property type="protein sequence ID" value="ATG29891.1"/>
    <property type="molecule type" value="mRNA"/>
</dbReference>
<evidence type="ECO:0000259" key="10">
    <source>
        <dbReference type="PROSITE" id="PS50071"/>
    </source>
</evidence>
<keyword evidence="4 6" id="KW-0371">Homeobox</keyword>
<evidence type="ECO:0000256" key="4">
    <source>
        <dbReference type="ARBA" id="ARBA00023155"/>
    </source>
</evidence>
<feature type="region of interest" description="Disordered" evidence="9">
    <location>
        <begin position="297"/>
        <end position="321"/>
    </location>
</feature>
<feature type="compositionally biased region" description="Low complexity" evidence="9">
    <location>
        <begin position="156"/>
        <end position="165"/>
    </location>
</feature>
<dbReference type="PROSITE" id="PS00032">
    <property type="entry name" value="ANTENNAPEDIA"/>
    <property type="match status" value="1"/>
</dbReference>
<dbReference type="GO" id="GO:0000978">
    <property type="term" value="F:RNA polymerase II cis-regulatory region sequence-specific DNA binding"/>
    <property type="evidence" value="ECO:0007669"/>
    <property type="project" value="TreeGrafter"/>
</dbReference>
<dbReference type="PRINTS" id="PR00025">
    <property type="entry name" value="ANTENNAPEDIA"/>
</dbReference>
<dbReference type="InterPro" id="IPR050296">
    <property type="entry name" value="Antp_homeobox"/>
</dbReference>
<dbReference type="SMART" id="SM00389">
    <property type="entry name" value="HOX"/>
    <property type="match status" value="1"/>
</dbReference>
<dbReference type="PRINTS" id="PR00024">
    <property type="entry name" value="HOMEOBOX"/>
</dbReference>
<feature type="compositionally biased region" description="Low complexity" evidence="9">
    <location>
        <begin position="105"/>
        <end position="116"/>
    </location>
</feature>
<dbReference type="GO" id="GO:0009952">
    <property type="term" value="P:anterior/posterior pattern specification"/>
    <property type="evidence" value="ECO:0007669"/>
    <property type="project" value="TreeGrafter"/>
</dbReference>
<feature type="domain" description="Homeobox" evidence="10">
    <location>
        <begin position="234"/>
        <end position="294"/>
    </location>
</feature>
<feature type="compositionally biased region" description="Low complexity" evidence="9">
    <location>
        <begin position="180"/>
        <end position="215"/>
    </location>
</feature>
<dbReference type="InterPro" id="IPR001827">
    <property type="entry name" value="Homeobox_Antennapedia_CS"/>
</dbReference>
<feature type="compositionally biased region" description="Low complexity" evidence="9">
    <location>
        <begin position="134"/>
        <end position="146"/>
    </location>
</feature>
<name>A0A291FAS9_ALIVI</name>
<evidence type="ECO:0000256" key="3">
    <source>
        <dbReference type="ARBA" id="ARBA00023125"/>
    </source>
</evidence>
<dbReference type="PANTHER" id="PTHR45659:SF4">
    <property type="entry name" value="HOMEOBOX PROTEIN ABDOMINAL-A"/>
    <property type="match status" value="1"/>
</dbReference>
<evidence type="ECO:0000256" key="1">
    <source>
        <dbReference type="ARBA" id="ARBA00004123"/>
    </source>
</evidence>
<keyword evidence="2" id="KW-0217">Developmental protein</keyword>
<evidence type="ECO:0000256" key="9">
    <source>
        <dbReference type="SAM" id="MobiDB-lite"/>
    </source>
</evidence>
<dbReference type="FunFam" id="1.10.10.60:FF:000055">
    <property type="entry name" value="Homeobox protein Hox-A5"/>
    <property type="match status" value="1"/>
</dbReference>